<feature type="region of interest" description="Disordered" evidence="2">
    <location>
        <begin position="1"/>
        <end position="23"/>
    </location>
</feature>
<dbReference type="eggNOG" id="ENOG502SM31">
    <property type="taxonomic scope" value="Eukaryota"/>
</dbReference>
<gene>
    <name evidence="3" type="ORF">LPMP_356160</name>
</gene>
<evidence type="ECO:0000313" key="3">
    <source>
        <dbReference type="EMBL" id="AIO02745.1"/>
    </source>
</evidence>
<dbReference type="OrthoDB" id="266711at2759"/>
<dbReference type="VEuPathDB" id="TriTrypDB:LPAL13_350070000"/>
<dbReference type="EMBL" id="CP009404">
    <property type="protein sequence ID" value="AIO02745.1"/>
    <property type="molecule type" value="Genomic_DNA"/>
</dbReference>
<evidence type="ECO:0000256" key="2">
    <source>
        <dbReference type="SAM" id="MobiDB-lite"/>
    </source>
</evidence>
<organism evidence="3 4">
    <name type="scientific">Leishmania panamensis</name>
    <dbReference type="NCBI Taxonomy" id="5679"/>
    <lineage>
        <taxon>Eukaryota</taxon>
        <taxon>Discoba</taxon>
        <taxon>Euglenozoa</taxon>
        <taxon>Kinetoplastea</taxon>
        <taxon>Metakinetoplastina</taxon>
        <taxon>Trypanosomatida</taxon>
        <taxon>Trypanosomatidae</taxon>
        <taxon>Leishmaniinae</taxon>
        <taxon>Leishmania</taxon>
        <taxon>Leishmania guyanensis species complex</taxon>
    </lineage>
</organism>
<reference evidence="3 4" key="1">
    <citation type="journal article" date="2015" name="Sci. Rep.">
        <title>The genome of Leishmania panamensis: insights into genomics of the L. (Viannia) subgenus.</title>
        <authorList>
            <person name="Llanes A."/>
            <person name="Restrepo C.M."/>
            <person name="Vecchio G.D."/>
            <person name="Anguizola F.J."/>
            <person name="Lleonart R."/>
        </authorList>
    </citation>
    <scope>NUCLEOTIDE SEQUENCE [LARGE SCALE GENOMIC DNA]</scope>
    <source>
        <strain evidence="3 4">MHOM/PA/94/PSC-1</strain>
    </source>
</reference>
<dbReference type="AlphaFoldDB" id="A0A088S521"/>
<dbReference type="RefSeq" id="XP_010703545.1">
    <property type="nucleotide sequence ID" value="XM_010705243.1"/>
</dbReference>
<name>A0A088S521_LEIPA</name>
<dbReference type="KEGG" id="lpan:LPMP_356160"/>
<dbReference type="GeneID" id="22579644"/>
<evidence type="ECO:0000256" key="1">
    <source>
        <dbReference type="SAM" id="Coils"/>
    </source>
</evidence>
<keyword evidence="1" id="KW-0175">Coiled coil</keyword>
<accession>A0A088S521</accession>
<dbReference type="VEuPathDB" id="TriTrypDB:LPMP_356160"/>
<evidence type="ECO:0008006" key="5">
    <source>
        <dbReference type="Google" id="ProtNLM"/>
    </source>
</evidence>
<feature type="coiled-coil region" evidence="1">
    <location>
        <begin position="119"/>
        <end position="146"/>
    </location>
</feature>
<dbReference type="Proteomes" id="UP000063063">
    <property type="component" value="Chromosome 35"/>
</dbReference>
<keyword evidence="4" id="KW-1185">Reference proteome</keyword>
<proteinExistence type="predicted"/>
<sequence>MADTFPSDYTTAASRRVEDEEGEQARRATLTHELSELEHELREATQRVDALQTGSHALAIEVAEVDRTLTSLRIEVTAACQQKSEAEAQVQQTDRGNAVSIKRTEDIEEEVCEYRTQCVQHHQQQVEDLMQAVQTQQRRNATLRREWEAAVARDTRDDCQASVTETLLLRVQDGARHLKRCLMLQCSRTVAESARLYLTSARQQRAEVFANDMAARARTLAEHRSRREAEAAAFHDVCRRNFQERADTAFGAIKALIQTAQRLHNTERHQRVADFQCQLAAMTKRSREMLEEQVRRRLEQECAISITQQDAAAKEWAARQEDLAGQIRAFRLRAEMEVSALRESHGIHREPVRFPSQSPTRSALAQEVLPSDLDRVRLRMEQLALSLRVKQEQQSYLSSQQMSTHAVNHRGTGGTYSSGSSPAFSFSVEQISEGWQHSLLLLQHSRETLRRSISELKEVSHGWAPQLHQRRTQVTQQREHVKAVRSEWEQAIRGKLSRCLTSASPEVPNHVGLTTGTLSNLKRRVGDILQAQQSLRAARANFTAELSMWSQSLGDYRIETERLLADVFQQLDLLREKSGRVEVDQLALQSFQAQLDVLGQHVTEEANRLARRKQRVDAFVKNLQAGSCRSHTLPGMLNSQWLTRRHKGSSLQVTDIFSTLNKTSAIRDAASPAGMATARSDADHQMERAKQRAMPLAATTKEILSPLTPKKASPATKASFLRHESSSTSHCDSDCGKEGWRAATTGITLTAGPVMSDVFMLDSHLPSSTVPALDGNHARLAGMSDGGLGGGAYVSDPPAVQHTSGAVNAETVAAETGKPISQPN</sequence>
<protein>
    <recommendedName>
        <fullName evidence="5">L6202.3-like protein</fullName>
    </recommendedName>
</protein>
<evidence type="ECO:0000313" key="4">
    <source>
        <dbReference type="Proteomes" id="UP000063063"/>
    </source>
</evidence>